<name>A0A6N2SVQ2_9ACTO</name>
<dbReference type="InterPro" id="IPR004839">
    <property type="entry name" value="Aminotransferase_I/II_large"/>
</dbReference>
<dbReference type="InterPro" id="IPR015422">
    <property type="entry name" value="PyrdxlP-dep_Trfase_small"/>
</dbReference>
<organism evidence="7">
    <name type="scientific">Schaalia odontolytica</name>
    <dbReference type="NCBI Taxonomy" id="1660"/>
    <lineage>
        <taxon>Bacteria</taxon>
        <taxon>Bacillati</taxon>
        <taxon>Actinomycetota</taxon>
        <taxon>Actinomycetes</taxon>
        <taxon>Actinomycetales</taxon>
        <taxon>Actinomycetaceae</taxon>
        <taxon>Schaalia</taxon>
    </lineage>
</organism>
<dbReference type="InterPro" id="IPR051798">
    <property type="entry name" value="Class-II_PLP-Dep_Aminotrans"/>
</dbReference>
<evidence type="ECO:0000313" key="7">
    <source>
        <dbReference type="EMBL" id="VYS96371.1"/>
    </source>
</evidence>
<evidence type="ECO:0000256" key="5">
    <source>
        <dbReference type="ARBA" id="ARBA00037974"/>
    </source>
</evidence>
<evidence type="ECO:0000256" key="1">
    <source>
        <dbReference type="ARBA" id="ARBA00001933"/>
    </source>
</evidence>
<feature type="domain" description="Aminotransferase class I/classII large" evidence="6">
    <location>
        <begin position="83"/>
        <end position="431"/>
    </location>
</feature>
<evidence type="ECO:0000256" key="4">
    <source>
        <dbReference type="ARBA" id="ARBA00023239"/>
    </source>
</evidence>
<dbReference type="Gene3D" id="3.40.640.10">
    <property type="entry name" value="Type I PLP-dependent aspartate aminotransferase-like (Major domain)"/>
    <property type="match status" value="1"/>
</dbReference>
<dbReference type="PANTHER" id="PTHR43525">
    <property type="entry name" value="PROTEIN MALY"/>
    <property type="match status" value="1"/>
</dbReference>
<gene>
    <name evidence="7" type="primary">patB</name>
    <name evidence="7" type="ORF">AOLFYP35_01007</name>
</gene>
<dbReference type="SUPFAM" id="SSF53383">
    <property type="entry name" value="PLP-dependent transferases"/>
    <property type="match status" value="1"/>
</dbReference>
<accession>A0A6N2SVQ2</accession>
<dbReference type="EC" id="4.4.1.13" evidence="2"/>
<comment type="similarity">
    <text evidence="5">Belongs to the class-II pyridoxal-phosphate-dependent aminotransferase family. MalY/PatB cystathionine beta-lyase subfamily.</text>
</comment>
<dbReference type="Gene3D" id="3.90.1150.10">
    <property type="entry name" value="Aspartate Aminotransferase, domain 1"/>
    <property type="match status" value="1"/>
</dbReference>
<keyword evidence="3" id="KW-0663">Pyridoxal phosphate</keyword>
<dbReference type="InterPro" id="IPR015421">
    <property type="entry name" value="PyrdxlP-dep_Trfase_major"/>
</dbReference>
<dbReference type="EMBL" id="CACRSM010000002">
    <property type="protein sequence ID" value="VYS96371.1"/>
    <property type="molecule type" value="Genomic_DNA"/>
</dbReference>
<dbReference type="CDD" id="cd00609">
    <property type="entry name" value="AAT_like"/>
    <property type="match status" value="1"/>
</dbReference>
<sequence length="435" mass="47972">MALPLEGCPRCNLRSHHEGEFRIISTPLTLGGSSHTLPFWARLERSFRMDFCSAEELRRIGSLKWTGVKPTDGSDVLGAWVAEMDFGTAPCVEERMTRAIREGLLGYNPRWLEPEVAQATAQFQKKRFGWDLDVDSIRMTPAVLPALEVMIQYLVRPGSAVIVPTPAYMPFLTIPPALGHPVIDVPSLHDDAYPGGWTLDLEGIKAGLEAGAGLVILCNPWNPVGRVLTESEMRALQMLVSQYDALIFADEIHSPLVLGGRGFTSYARLGAEFAAHTITATAATKGWNIAGLPNAQVIVPDRELRARWDRLCQEKLPHSTSTIGALGTIEAYTNGDDWQHEVLSVIEGNIRTVTEALAPTEIDFRPPQATYLTWWGFEAYPELGPNPSKTLLQRAHIATNEGITLGERYSKWVRVNLACSPQVTEELVSRVLGVL</sequence>
<dbReference type="Pfam" id="PF00155">
    <property type="entry name" value="Aminotran_1_2"/>
    <property type="match status" value="1"/>
</dbReference>
<keyword evidence="4 7" id="KW-0456">Lyase</keyword>
<protein>
    <recommendedName>
        <fullName evidence="2">cysteine-S-conjugate beta-lyase</fullName>
        <ecNumber evidence="2">4.4.1.13</ecNumber>
    </recommendedName>
</protein>
<dbReference type="PANTHER" id="PTHR43525:SF2">
    <property type="entry name" value="CYSTATHIONINE BETA-LYASE-RELATED"/>
    <property type="match status" value="1"/>
</dbReference>
<reference evidence="7" key="1">
    <citation type="submission" date="2019-11" db="EMBL/GenBank/DDBJ databases">
        <authorList>
            <person name="Feng L."/>
        </authorList>
    </citation>
    <scope>NUCLEOTIDE SEQUENCE</scope>
    <source>
        <strain evidence="7">AodontolyticusLFYP35</strain>
    </source>
</reference>
<dbReference type="GO" id="GO:0030170">
    <property type="term" value="F:pyridoxal phosphate binding"/>
    <property type="evidence" value="ECO:0007669"/>
    <property type="project" value="InterPro"/>
</dbReference>
<evidence type="ECO:0000256" key="2">
    <source>
        <dbReference type="ARBA" id="ARBA00012224"/>
    </source>
</evidence>
<proteinExistence type="inferred from homology"/>
<dbReference type="GO" id="GO:0047804">
    <property type="term" value="F:cysteine-S-conjugate beta-lyase activity"/>
    <property type="evidence" value="ECO:0007669"/>
    <property type="project" value="UniProtKB-EC"/>
</dbReference>
<dbReference type="InterPro" id="IPR015424">
    <property type="entry name" value="PyrdxlP-dep_Trfase"/>
</dbReference>
<comment type="cofactor">
    <cofactor evidence="1">
        <name>pyridoxal 5'-phosphate</name>
        <dbReference type="ChEBI" id="CHEBI:597326"/>
    </cofactor>
</comment>
<evidence type="ECO:0000259" key="6">
    <source>
        <dbReference type="Pfam" id="PF00155"/>
    </source>
</evidence>
<evidence type="ECO:0000256" key="3">
    <source>
        <dbReference type="ARBA" id="ARBA00022898"/>
    </source>
</evidence>
<dbReference type="AlphaFoldDB" id="A0A6N2SVQ2"/>